<reference evidence="1" key="1">
    <citation type="submission" date="2023-11" db="EMBL/GenBank/DDBJ databases">
        <authorList>
            <person name="Poullet M."/>
        </authorList>
    </citation>
    <scope>NUCLEOTIDE SEQUENCE</scope>
    <source>
        <strain evidence="1">E1834</strain>
    </source>
</reference>
<dbReference type="EMBL" id="CAVMJV010000104">
    <property type="protein sequence ID" value="CAK5098695.1"/>
    <property type="molecule type" value="Genomic_DNA"/>
</dbReference>
<gene>
    <name evidence="1" type="ORF">MENTE1834_LOCUS41668</name>
</gene>
<dbReference type="Proteomes" id="UP001497535">
    <property type="component" value="Unassembled WGS sequence"/>
</dbReference>
<evidence type="ECO:0000313" key="1">
    <source>
        <dbReference type="EMBL" id="CAK5098695.1"/>
    </source>
</evidence>
<keyword evidence="2" id="KW-1185">Reference proteome</keyword>
<organism evidence="1 2">
    <name type="scientific">Meloidogyne enterolobii</name>
    <name type="common">Root-knot nematode worm</name>
    <name type="synonym">Meloidogyne mayaguensis</name>
    <dbReference type="NCBI Taxonomy" id="390850"/>
    <lineage>
        <taxon>Eukaryota</taxon>
        <taxon>Metazoa</taxon>
        <taxon>Ecdysozoa</taxon>
        <taxon>Nematoda</taxon>
        <taxon>Chromadorea</taxon>
        <taxon>Rhabditida</taxon>
        <taxon>Tylenchina</taxon>
        <taxon>Tylenchomorpha</taxon>
        <taxon>Tylenchoidea</taxon>
        <taxon>Meloidogynidae</taxon>
        <taxon>Meloidogyninae</taxon>
        <taxon>Meloidogyne</taxon>
    </lineage>
</organism>
<name>A0ACB1ATC2_MELEN</name>
<proteinExistence type="predicted"/>
<evidence type="ECO:0000313" key="2">
    <source>
        <dbReference type="Proteomes" id="UP001497535"/>
    </source>
</evidence>
<comment type="caution">
    <text evidence="1">The sequence shown here is derived from an EMBL/GenBank/DDBJ whole genome shotgun (WGS) entry which is preliminary data.</text>
</comment>
<protein>
    <submittedName>
        <fullName evidence="1">Uncharacterized protein</fullName>
    </submittedName>
</protein>
<sequence>MSKFFFAIVIVTIVFIHCCDATGWKANNKQKSKPQSSYHSQAKEQGQSRTEQIRNDNYYTRGDDTTDEEKFMQQQYGKNW</sequence>
<accession>A0ACB1ATC2</accession>